<accession>A0ABS2E3H1</accession>
<dbReference type="CDD" id="cd00761">
    <property type="entry name" value="Glyco_tranf_GTA_type"/>
    <property type="match status" value="1"/>
</dbReference>
<dbReference type="EMBL" id="JACLYZ010000040">
    <property type="protein sequence ID" value="MBM6736180.1"/>
    <property type="molecule type" value="Genomic_DNA"/>
</dbReference>
<dbReference type="SUPFAM" id="SSF53448">
    <property type="entry name" value="Nucleotide-diphospho-sugar transferases"/>
    <property type="match status" value="1"/>
</dbReference>
<reference evidence="2 3" key="1">
    <citation type="journal article" date="2021" name="Sci. Rep.">
        <title>The distribution of antibiotic resistance genes in chicken gut microbiota commensals.</title>
        <authorList>
            <person name="Juricova H."/>
            <person name="Matiasovicova J."/>
            <person name="Kubasova T."/>
            <person name="Cejkova D."/>
            <person name="Rychlik I."/>
        </authorList>
    </citation>
    <scope>NUCLEOTIDE SEQUENCE [LARGE SCALE GENOMIC DNA]</scope>
    <source>
        <strain evidence="2 3">An772</strain>
    </source>
</reference>
<dbReference type="Pfam" id="PF00535">
    <property type="entry name" value="Glycos_transf_2"/>
    <property type="match status" value="1"/>
</dbReference>
<comment type="caution">
    <text evidence="2">The sequence shown here is derived from an EMBL/GenBank/DDBJ whole genome shotgun (WGS) entry which is preliminary data.</text>
</comment>
<evidence type="ECO:0000259" key="1">
    <source>
        <dbReference type="Pfam" id="PF00535"/>
    </source>
</evidence>
<dbReference type="Proteomes" id="UP000766986">
    <property type="component" value="Unassembled WGS sequence"/>
</dbReference>
<protein>
    <submittedName>
        <fullName evidence="2">Glycosyltransferase family 2 protein</fullName>
    </submittedName>
</protein>
<gene>
    <name evidence="2" type="ORF">H7U35_13280</name>
</gene>
<evidence type="ECO:0000313" key="3">
    <source>
        <dbReference type="Proteomes" id="UP000766986"/>
    </source>
</evidence>
<evidence type="ECO:0000313" key="2">
    <source>
        <dbReference type="EMBL" id="MBM6736180.1"/>
    </source>
</evidence>
<dbReference type="RefSeq" id="WP_205096370.1">
    <property type="nucleotide sequence ID" value="NZ_JACLYZ010000040.1"/>
</dbReference>
<dbReference type="InterPro" id="IPR029044">
    <property type="entry name" value="Nucleotide-diphossugar_trans"/>
</dbReference>
<feature type="domain" description="Glycosyltransferase 2-like" evidence="1">
    <location>
        <begin position="10"/>
        <end position="127"/>
    </location>
</feature>
<dbReference type="Gene3D" id="3.90.550.10">
    <property type="entry name" value="Spore Coat Polysaccharide Biosynthesis Protein SpsA, Chain A"/>
    <property type="match status" value="1"/>
</dbReference>
<name>A0ABS2E3H1_9BACT</name>
<proteinExistence type="predicted"/>
<sequence>MEDNKTLNLTVVIPTFERKEALLRLLKSFLNVNYLLIDELIISDNHSSYDIVDYLRQELPEKLYEKIRFVINKHNIGGQGNINNSFLLAKTKWMWLIGDDDVITDNSLEIIAKDISEDPDCAWFKYSTANIGALEDNCSMYSLGDLIDYYEGQKRVPGNLVFMSNNIYNMQLLSPFIIYAFDYSYTFVSQILPPLIGLDRKAIHVKFRSDSICDYSIPTNEEQWNCVKVFLGVSTIENMPFKSLTAQKVNLLKKQFVFWSFGAFSKWVDFNWNNVDNKHLIIKVCKNLYSPYMSWKERILYVLLWLRIETNMNMFSYVVKYKYGKLGQ</sequence>
<keyword evidence="3" id="KW-1185">Reference proteome</keyword>
<dbReference type="InterPro" id="IPR001173">
    <property type="entry name" value="Glyco_trans_2-like"/>
</dbReference>
<organism evidence="2 3">
    <name type="scientific">Mediterranea massiliensis</name>
    <dbReference type="NCBI Taxonomy" id="1841865"/>
    <lineage>
        <taxon>Bacteria</taxon>
        <taxon>Pseudomonadati</taxon>
        <taxon>Bacteroidota</taxon>
        <taxon>Bacteroidia</taxon>
        <taxon>Bacteroidales</taxon>
        <taxon>Bacteroidaceae</taxon>
        <taxon>Mediterranea</taxon>
    </lineage>
</organism>